<comment type="caution">
    <text evidence="1">The sequence shown here is derived from an EMBL/GenBank/DDBJ whole genome shotgun (WGS) entry which is preliminary data.</text>
</comment>
<proteinExistence type="predicted"/>
<accession>A0A372G9Y6</accession>
<reference evidence="1 2" key="1">
    <citation type="submission" date="2018-08" db="EMBL/GenBank/DDBJ databases">
        <title>Actinomadura spongicola sp. nov., isolated from marine sponge Leucetta chagosensis.</title>
        <authorList>
            <person name="Li L."/>
            <person name="Lin H.W."/>
        </authorList>
    </citation>
    <scope>NUCLEOTIDE SEQUENCE [LARGE SCALE GENOMIC DNA]</scope>
    <source>
        <strain evidence="1 2">LHW52907</strain>
    </source>
</reference>
<dbReference type="AlphaFoldDB" id="A0A372G9Y6"/>
<evidence type="ECO:0000313" key="2">
    <source>
        <dbReference type="Proteomes" id="UP000262882"/>
    </source>
</evidence>
<protein>
    <submittedName>
        <fullName evidence="1">Uncharacterized protein</fullName>
    </submittedName>
</protein>
<dbReference type="Proteomes" id="UP000262882">
    <property type="component" value="Unassembled WGS sequence"/>
</dbReference>
<organism evidence="1 2">
    <name type="scientific">Actinomadura spongiicola</name>
    <dbReference type="NCBI Taxonomy" id="2303421"/>
    <lineage>
        <taxon>Bacteria</taxon>
        <taxon>Bacillati</taxon>
        <taxon>Actinomycetota</taxon>
        <taxon>Actinomycetes</taxon>
        <taxon>Streptosporangiales</taxon>
        <taxon>Thermomonosporaceae</taxon>
        <taxon>Actinomadura</taxon>
    </lineage>
</organism>
<dbReference type="EMBL" id="QVNQ01000010">
    <property type="protein sequence ID" value="RFS82185.1"/>
    <property type="molecule type" value="Genomic_DNA"/>
</dbReference>
<evidence type="ECO:0000313" key="1">
    <source>
        <dbReference type="EMBL" id="RFS82185.1"/>
    </source>
</evidence>
<dbReference type="OrthoDB" id="4164936at2"/>
<gene>
    <name evidence="1" type="ORF">D0T12_28520</name>
</gene>
<name>A0A372G9Y6_9ACTN</name>
<dbReference type="RefSeq" id="WP_117403331.1">
    <property type="nucleotide sequence ID" value="NZ_QVNQ01000010.1"/>
</dbReference>
<keyword evidence="2" id="KW-1185">Reference proteome</keyword>
<sequence length="172" mass="18903">MGYDIDFVEGKPGQSWEEGMDVLQARTKGPDVLTRPPNWDLVVTRARELLGDVSVAENPPSWEIDHSPAKILVSCISGEWSMTVPYWTEGDAARSVAERILAICEIIESATGLRALDPQLGQAVLSEGWTTERAASMFDLVAGALRNQERRKRLTPVIASLFGNRLRGAGRL</sequence>